<feature type="binding site" evidence="9">
    <location>
        <position position="465"/>
    </location>
    <ligand>
        <name>Zn(2+)</name>
        <dbReference type="ChEBI" id="CHEBI:29105"/>
    </ligand>
</feature>
<evidence type="ECO:0000256" key="6">
    <source>
        <dbReference type="ARBA" id="ARBA00022833"/>
    </source>
</evidence>
<gene>
    <name evidence="14" type="ORF">FH972_012156</name>
</gene>
<name>A0A5N6R6B7_9ROSI</name>
<evidence type="ECO:0000256" key="7">
    <source>
        <dbReference type="ARBA" id="ARBA00023242"/>
    </source>
</evidence>
<dbReference type="OrthoDB" id="446759at2759"/>
<dbReference type="AlphaFoldDB" id="A0A5N6R6B7"/>
<keyword evidence="10" id="KW-0175">Coiled coil</keyword>
<evidence type="ECO:0008006" key="16">
    <source>
        <dbReference type="Google" id="ProtNLM"/>
    </source>
</evidence>
<organism evidence="14 15">
    <name type="scientific">Carpinus fangiana</name>
    <dbReference type="NCBI Taxonomy" id="176857"/>
    <lineage>
        <taxon>Eukaryota</taxon>
        <taxon>Viridiplantae</taxon>
        <taxon>Streptophyta</taxon>
        <taxon>Embryophyta</taxon>
        <taxon>Tracheophyta</taxon>
        <taxon>Spermatophyta</taxon>
        <taxon>Magnoliopsida</taxon>
        <taxon>eudicotyledons</taxon>
        <taxon>Gunneridae</taxon>
        <taxon>Pentapetalae</taxon>
        <taxon>rosids</taxon>
        <taxon>fabids</taxon>
        <taxon>Fagales</taxon>
        <taxon>Betulaceae</taxon>
        <taxon>Carpinus</taxon>
    </lineage>
</organism>
<dbReference type="Gene3D" id="3.40.50.1010">
    <property type="entry name" value="5'-nuclease"/>
    <property type="match status" value="1"/>
</dbReference>
<keyword evidence="4 8" id="KW-0479">Metal-binding</keyword>
<feature type="coiled-coil region" evidence="10">
    <location>
        <begin position="290"/>
        <end position="317"/>
    </location>
</feature>
<dbReference type="Gene3D" id="6.20.210.10">
    <property type="entry name" value="Nin one binding (NOB1), Zn-ribbon-like"/>
    <property type="match status" value="1"/>
</dbReference>
<feature type="binding site" evidence="9">
    <location>
        <position position="477"/>
    </location>
    <ligand>
        <name>Zn(2+)</name>
        <dbReference type="ChEBI" id="CHEBI:29105"/>
    </ligand>
</feature>
<feature type="region of interest" description="Disordered" evidence="11">
    <location>
        <begin position="582"/>
        <end position="601"/>
    </location>
</feature>
<dbReference type="PIRSF" id="PIRSF037125">
    <property type="entry name" value="D-site_20S_pre-rRNA_nuclease"/>
    <property type="match status" value="1"/>
</dbReference>
<evidence type="ECO:0000256" key="3">
    <source>
        <dbReference type="ARBA" id="ARBA00022722"/>
    </source>
</evidence>
<evidence type="ECO:0000256" key="5">
    <source>
        <dbReference type="ARBA" id="ARBA00022801"/>
    </source>
</evidence>
<proteinExistence type="inferred from homology"/>
<dbReference type="InterPro" id="IPR014881">
    <property type="entry name" value="NOB1_Zn-bd"/>
</dbReference>
<feature type="compositionally biased region" description="Polar residues" evidence="11">
    <location>
        <begin position="1"/>
        <end position="17"/>
    </location>
</feature>
<evidence type="ECO:0000256" key="2">
    <source>
        <dbReference type="ARBA" id="ARBA00005858"/>
    </source>
</evidence>
<keyword evidence="3" id="KW-0540">Nuclease</keyword>
<dbReference type="GO" id="GO:0031981">
    <property type="term" value="C:nuclear lumen"/>
    <property type="evidence" value="ECO:0007669"/>
    <property type="project" value="UniProtKB-ARBA"/>
</dbReference>
<accession>A0A5N6R6B7</accession>
<dbReference type="InterPro" id="IPR036283">
    <property type="entry name" value="NOB1_Zf-like_sf"/>
</dbReference>
<keyword evidence="7 8" id="KW-0539">Nucleus</keyword>
<evidence type="ECO:0000259" key="12">
    <source>
        <dbReference type="Pfam" id="PF08772"/>
    </source>
</evidence>
<dbReference type="GO" id="GO:0004521">
    <property type="term" value="F:RNA endonuclease activity"/>
    <property type="evidence" value="ECO:0007669"/>
    <property type="project" value="UniProtKB-UniRule"/>
</dbReference>
<protein>
    <recommendedName>
        <fullName evidence="16">RNA-binding protein NOB1</fullName>
    </recommendedName>
</protein>
<dbReference type="GO" id="GO:0016787">
    <property type="term" value="F:hydrolase activity"/>
    <property type="evidence" value="ECO:0007669"/>
    <property type="project" value="UniProtKB-KW"/>
</dbReference>
<dbReference type="InterPro" id="IPR033411">
    <property type="entry name" value="Ribonuclease_PIN"/>
</dbReference>
<dbReference type="Pfam" id="PF08772">
    <property type="entry name" value="Zn_ribbon_NOB1"/>
    <property type="match status" value="1"/>
</dbReference>
<feature type="binding site" evidence="9">
    <location>
        <position position="480"/>
    </location>
    <ligand>
        <name>Zn(2+)</name>
        <dbReference type="ChEBI" id="CHEBI:29105"/>
    </ligand>
</feature>
<dbReference type="CDD" id="cd09876">
    <property type="entry name" value="PIN_Nob1-like"/>
    <property type="match status" value="1"/>
</dbReference>
<evidence type="ECO:0000256" key="9">
    <source>
        <dbReference type="PIRSR" id="PIRSR037125-1"/>
    </source>
</evidence>
<evidence type="ECO:0000256" key="4">
    <source>
        <dbReference type="ARBA" id="ARBA00022723"/>
    </source>
</evidence>
<dbReference type="GO" id="GO:0030490">
    <property type="term" value="P:maturation of SSU-rRNA"/>
    <property type="evidence" value="ECO:0007669"/>
    <property type="project" value="TreeGrafter"/>
</dbReference>
<dbReference type="InterPro" id="IPR039907">
    <property type="entry name" value="NOB1"/>
</dbReference>
<feature type="region of interest" description="Disordered" evidence="11">
    <location>
        <begin position="208"/>
        <end position="237"/>
    </location>
</feature>
<keyword evidence="15" id="KW-1185">Reference proteome</keyword>
<evidence type="ECO:0000256" key="8">
    <source>
        <dbReference type="PIRNR" id="PIRNR037125"/>
    </source>
</evidence>
<feature type="binding site" evidence="9">
    <location>
        <position position="462"/>
    </location>
    <ligand>
        <name>Zn(2+)</name>
        <dbReference type="ChEBI" id="CHEBI:29105"/>
    </ligand>
</feature>
<evidence type="ECO:0000313" key="15">
    <source>
        <dbReference type="Proteomes" id="UP000327013"/>
    </source>
</evidence>
<dbReference type="InterPro" id="IPR017117">
    <property type="entry name" value="Nob1_euk"/>
</dbReference>
<feature type="region of interest" description="Disordered" evidence="11">
    <location>
        <begin position="546"/>
        <end position="575"/>
    </location>
</feature>
<dbReference type="Proteomes" id="UP000327013">
    <property type="component" value="Chromosome 5"/>
</dbReference>
<reference evidence="14 15" key="1">
    <citation type="submission" date="2019-06" db="EMBL/GenBank/DDBJ databases">
        <title>A chromosomal-level reference genome of Carpinus fangiana (Coryloideae, Betulaceae).</title>
        <authorList>
            <person name="Yang X."/>
            <person name="Wang Z."/>
            <person name="Zhang L."/>
            <person name="Hao G."/>
            <person name="Liu J."/>
            <person name="Yang Y."/>
        </authorList>
    </citation>
    <scope>NUCLEOTIDE SEQUENCE [LARGE SCALE GENOMIC DNA]</scope>
    <source>
        <strain evidence="14">Cfa_2016G</strain>
        <tissue evidence="14">Leaf</tissue>
    </source>
</reference>
<dbReference type="SUPFAM" id="SSF144206">
    <property type="entry name" value="NOB1 zinc finger-like"/>
    <property type="match status" value="1"/>
</dbReference>
<dbReference type="GO" id="GO:0005737">
    <property type="term" value="C:cytoplasm"/>
    <property type="evidence" value="ECO:0007669"/>
    <property type="project" value="UniProtKB-ARBA"/>
</dbReference>
<feature type="compositionally biased region" description="Basic and acidic residues" evidence="11">
    <location>
        <begin position="213"/>
        <end position="234"/>
    </location>
</feature>
<feature type="domain" description="Nin one binding (NOB1) Zn-ribbon-like" evidence="12">
    <location>
        <begin position="452"/>
        <end position="522"/>
    </location>
</feature>
<dbReference type="PANTHER" id="PTHR12814">
    <property type="entry name" value="RNA-BINDING PROTEIN NOB1"/>
    <property type="match status" value="1"/>
</dbReference>
<comment type="subcellular location">
    <subcellularLocation>
        <location evidence="1">Nucleus</location>
    </subcellularLocation>
</comment>
<dbReference type="Pfam" id="PF17146">
    <property type="entry name" value="PIN_6"/>
    <property type="match status" value="1"/>
</dbReference>
<dbReference type="GO" id="GO:0046872">
    <property type="term" value="F:metal ion binding"/>
    <property type="evidence" value="ECO:0007669"/>
    <property type="project" value="UniProtKB-UniRule"/>
</dbReference>
<dbReference type="FunFam" id="3.40.50.1010:FF:000020">
    <property type="entry name" value="20S-pre-rRNA D-site endonuclease NOB1"/>
    <property type="match status" value="1"/>
</dbReference>
<keyword evidence="6 8" id="KW-0862">Zinc</keyword>
<dbReference type="PANTHER" id="PTHR12814:SF2">
    <property type="entry name" value="RNA-BINDING PROTEIN NOB1"/>
    <property type="match status" value="1"/>
</dbReference>
<evidence type="ECO:0000256" key="1">
    <source>
        <dbReference type="ARBA" id="ARBA00004123"/>
    </source>
</evidence>
<keyword evidence="5" id="KW-0378">Hydrolase</keyword>
<dbReference type="EMBL" id="CM017325">
    <property type="protein sequence ID" value="KAE8055307.1"/>
    <property type="molecule type" value="Genomic_DNA"/>
</dbReference>
<feature type="region of interest" description="Disordered" evidence="11">
    <location>
        <begin position="1"/>
        <end position="27"/>
    </location>
</feature>
<evidence type="ECO:0000256" key="11">
    <source>
        <dbReference type="SAM" id="MobiDB-lite"/>
    </source>
</evidence>
<sequence>MEDSPTPSAPSWSNILKSQAVPKPNQQEPAQAIQVFVDSCKSTKGIAVAVVDANAIIDGGDGLSRCADRFVTVPEVLAEVRDPLSRHRLSVLPLSLHSMDPSPDSLNKAIKFARATGDLQTLSDVDLKLIALTYTLEAQIHGTKHIRDCPPPIHVVNAKTLHEKDMPGWGSNVPNLKEWEAIEHVVGDGSDPSNSRILPLQDLNMNIVDEGNDEKSGDGSKASSENHEDVLEGSRRKRYLPKKREVKIEGKKMVADGIDASQGEFDDDASDWRPAVGRSTHRRYLRRKSRREYYAALAEKDAEKDEAEDNNDNVVVEDTNRLENGVPEGNEIKEGNKDGEENISVILERMRLEEEEDSMKGLEEGKELELDDTELVESNEAVGANVDMGNEGLDHVEMLSHTNESVDGSSEQSWMLRSLSESSVACVTSDFAMQNVLLQMGLRLLAPGGMQIHELHRWILKCHACYTVTAEIGKIFCPKCGNGGTLRKVAVTVGENGVVLAARRPRITLRGTKFSLPLPQGGRDAITKNMILREDQLPQKFLYPKTKKKANKQGDDFYSMDDFGQHSDKRGPLQPPVRKALAVFSGRRNPNDNHYARSKRK</sequence>
<feature type="domain" description="Ribonuclease PIN" evidence="13">
    <location>
        <begin position="50"/>
        <end position="136"/>
    </location>
</feature>
<evidence type="ECO:0000256" key="10">
    <source>
        <dbReference type="SAM" id="Coils"/>
    </source>
</evidence>
<comment type="similarity">
    <text evidence="2 8">Belongs to the NOB1 family.</text>
</comment>
<evidence type="ECO:0000259" key="13">
    <source>
        <dbReference type="Pfam" id="PF17146"/>
    </source>
</evidence>
<dbReference type="GO" id="GO:0030688">
    <property type="term" value="C:preribosome, small subunit precursor"/>
    <property type="evidence" value="ECO:0007669"/>
    <property type="project" value="TreeGrafter"/>
</dbReference>
<evidence type="ECO:0000313" key="14">
    <source>
        <dbReference type="EMBL" id="KAE8055307.1"/>
    </source>
</evidence>